<name>A0ACC4CRA2_POPAL</name>
<keyword evidence="2" id="KW-1185">Reference proteome</keyword>
<organism evidence="1 2">
    <name type="scientific">Populus alba</name>
    <name type="common">White poplar</name>
    <dbReference type="NCBI Taxonomy" id="43335"/>
    <lineage>
        <taxon>Eukaryota</taxon>
        <taxon>Viridiplantae</taxon>
        <taxon>Streptophyta</taxon>
        <taxon>Embryophyta</taxon>
        <taxon>Tracheophyta</taxon>
        <taxon>Spermatophyta</taxon>
        <taxon>Magnoliopsida</taxon>
        <taxon>eudicotyledons</taxon>
        <taxon>Gunneridae</taxon>
        <taxon>Pentapetalae</taxon>
        <taxon>rosids</taxon>
        <taxon>fabids</taxon>
        <taxon>Malpighiales</taxon>
        <taxon>Salicaceae</taxon>
        <taxon>Saliceae</taxon>
        <taxon>Populus</taxon>
    </lineage>
</organism>
<evidence type="ECO:0000313" key="2">
    <source>
        <dbReference type="Proteomes" id="UP000309997"/>
    </source>
</evidence>
<protein>
    <submittedName>
        <fullName evidence="1">Uncharacterized protein</fullName>
    </submittedName>
</protein>
<proteinExistence type="predicted"/>
<dbReference type="Proteomes" id="UP000309997">
    <property type="component" value="Unassembled WGS sequence"/>
</dbReference>
<gene>
    <name evidence="1" type="ORF">D5086_004748</name>
</gene>
<reference evidence="1 2" key="1">
    <citation type="journal article" date="2024" name="Plant Biotechnol. J.">
        <title>Genome and CRISPR/Cas9 system of a widespread forest tree (Populus alba) in the world.</title>
        <authorList>
            <person name="Liu Y.J."/>
            <person name="Jiang P.F."/>
            <person name="Han X.M."/>
            <person name="Li X.Y."/>
            <person name="Wang H.M."/>
            <person name="Wang Y.J."/>
            <person name="Wang X.X."/>
            <person name="Zeng Q.Y."/>
        </authorList>
    </citation>
    <scope>NUCLEOTIDE SEQUENCE [LARGE SCALE GENOMIC DNA]</scope>
    <source>
        <strain evidence="2">cv. PAL-ZL1</strain>
    </source>
</reference>
<dbReference type="EMBL" id="RCHU02000002">
    <property type="protein sequence ID" value="KAL3603889.1"/>
    <property type="molecule type" value="Genomic_DNA"/>
</dbReference>
<comment type="caution">
    <text evidence="1">The sequence shown here is derived from an EMBL/GenBank/DDBJ whole genome shotgun (WGS) entry which is preliminary data.</text>
</comment>
<sequence>MKMDCGVSASEAPNSSMKIEAEKESPSSADKPAKNSLDSDLSTMELLVMDSQDNGVPINEILNSSSSNEMDSVFKPSSSNGSDPVNTDNSIDEKSLESDQSTIFVSVNETH</sequence>
<accession>A0ACC4CRA2</accession>
<evidence type="ECO:0000313" key="1">
    <source>
        <dbReference type="EMBL" id="KAL3603889.1"/>
    </source>
</evidence>